<evidence type="ECO:0000259" key="2">
    <source>
        <dbReference type="SMART" id="SM00244"/>
    </source>
</evidence>
<comment type="similarity">
    <text evidence="1">Belongs to the band 7/mec-2 family.</text>
</comment>
<feature type="domain" description="Band 7" evidence="2">
    <location>
        <begin position="31"/>
        <end position="183"/>
    </location>
</feature>
<evidence type="ECO:0000313" key="4">
    <source>
        <dbReference type="Proteomes" id="UP000198929"/>
    </source>
</evidence>
<proteinExistence type="inferred from homology"/>
<dbReference type="GO" id="GO:0005886">
    <property type="term" value="C:plasma membrane"/>
    <property type="evidence" value="ECO:0007669"/>
    <property type="project" value="InterPro"/>
</dbReference>
<dbReference type="SUPFAM" id="SSF117892">
    <property type="entry name" value="Band 7/SPFH domain"/>
    <property type="match status" value="1"/>
</dbReference>
<dbReference type="Pfam" id="PF01145">
    <property type="entry name" value="Band_7"/>
    <property type="match status" value="1"/>
</dbReference>
<name>A0A1H9VTI0_9CORY</name>
<dbReference type="Gene3D" id="3.30.479.30">
    <property type="entry name" value="Band 7 domain"/>
    <property type="match status" value="1"/>
</dbReference>
<evidence type="ECO:0000313" key="3">
    <source>
        <dbReference type="EMBL" id="SES24814.1"/>
    </source>
</evidence>
<organism evidence="3 4">
    <name type="scientific">Corynebacterium cystitidis DSM 20524</name>
    <dbReference type="NCBI Taxonomy" id="1121357"/>
    <lineage>
        <taxon>Bacteria</taxon>
        <taxon>Bacillati</taxon>
        <taxon>Actinomycetota</taxon>
        <taxon>Actinomycetes</taxon>
        <taxon>Mycobacteriales</taxon>
        <taxon>Corynebacteriaceae</taxon>
        <taxon>Corynebacterium</taxon>
    </lineage>
</organism>
<dbReference type="PRINTS" id="PR00721">
    <property type="entry name" value="STOMATIN"/>
</dbReference>
<dbReference type="AlphaFoldDB" id="A0A1H9VTI0"/>
<dbReference type="SMART" id="SM00244">
    <property type="entry name" value="PHB"/>
    <property type="match status" value="1"/>
</dbReference>
<dbReference type="InterPro" id="IPR001107">
    <property type="entry name" value="Band_7"/>
</dbReference>
<accession>A0A1H9VTI0</accession>
<reference evidence="4" key="1">
    <citation type="submission" date="2016-10" db="EMBL/GenBank/DDBJ databases">
        <authorList>
            <person name="Varghese N."/>
            <person name="Submissions S."/>
        </authorList>
    </citation>
    <scope>NUCLEOTIDE SEQUENCE [LARGE SCALE GENOMIC DNA]</scope>
    <source>
        <strain evidence="4">DSM 20524</strain>
    </source>
</reference>
<protein>
    <submittedName>
        <fullName evidence="3">SPFH domain / Band 7 family protein</fullName>
    </submittedName>
</protein>
<dbReference type="Proteomes" id="UP000198929">
    <property type="component" value="Unassembled WGS sequence"/>
</dbReference>
<dbReference type="InterPro" id="IPR043202">
    <property type="entry name" value="Band-7_stomatin-like"/>
</dbReference>
<sequence>MALFRRRSADLGWTTQAALTQQWHPADGLRSPAQVPSHALLRSRDGKVEPLHEREFARPGDRFRLVDLRRRHLSLAPQQVPTSEGIDVTLTFVLSIRVSNPLAYVQAAADPESEIYLAAQIALRELVAVTPLEQMIGSRMDLTPVAQAAIAAGHAVGIDVAPNVRLKDFSLPREISSAVDRAVVDKLNAQADLERARTEVKVTRARMGTAKVLEQNPLLAKLALLEALPPGTTLEVKQSEESA</sequence>
<dbReference type="RefSeq" id="WP_092260421.1">
    <property type="nucleotide sequence ID" value="NZ_CP047199.1"/>
</dbReference>
<dbReference type="InterPro" id="IPR001972">
    <property type="entry name" value="Stomatin_HflK_fam"/>
</dbReference>
<dbReference type="PANTHER" id="PTHR10264">
    <property type="entry name" value="BAND 7 PROTEIN-RELATED"/>
    <property type="match status" value="1"/>
</dbReference>
<dbReference type="STRING" id="1121357.SAMN05661109_02373"/>
<keyword evidence="4" id="KW-1185">Reference proteome</keyword>
<dbReference type="PANTHER" id="PTHR10264:SF83">
    <property type="entry name" value="BLL5629 PROTEIN"/>
    <property type="match status" value="1"/>
</dbReference>
<gene>
    <name evidence="3" type="ORF">SAMN05661109_02373</name>
</gene>
<evidence type="ECO:0000256" key="1">
    <source>
        <dbReference type="ARBA" id="ARBA00008164"/>
    </source>
</evidence>
<dbReference type="EMBL" id="FOGQ01000014">
    <property type="protein sequence ID" value="SES24814.1"/>
    <property type="molecule type" value="Genomic_DNA"/>
</dbReference>
<dbReference type="InterPro" id="IPR036013">
    <property type="entry name" value="Band_7/SPFH_dom_sf"/>
</dbReference>